<keyword evidence="5" id="KW-0560">Oxidoreductase</keyword>
<comment type="cofactor">
    <cofactor evidence="1 7">
        <name>Zn(2+)</name>
        <dbReference type="ChEBI" id="CHEBI:29105"/>
    </cofactor>
</comment>
<dbReference type="EMBL" id="CAJPDT010000111">
    <property type="protein sequence ID" value="CAF9938759.1"/>
    <property type="molecule type" value="Genomic_DNA"/>
</dbReference>
<dbReference type="InterPro" id="IPR011032">
    <property type="entry name" value="GroES-like_sf"/>
</dbReference>
<dbReference type="SUPFAM" id="SSF50129">
    <property type="entry name" value="GroES-like"/>
    <property type="match status" value="1"/>
</dbReference>
<evidence type="ECO:0000256" key="4">
    <source>
        <dbReference type="ARBA" id="ARBA00022833"/>
    </source>
</evidence>
<dbReference type="CDD" id="cd08282">
    <property type="entry name" value="PFDH_like"/>
    <property type="match status" value="1"/>
</dbReference>
<evidence type="ECO:0000313" key="11">
    <source>
        <dbReference type="Proteomes" id="UP000664534"/>
    </source>
</evidence>
<accession>A0A8H3J156</accession>
<dbReference type="Proteomes" id="UP000664534">
    <property type="component" value="Unassembled WGS sequence"/>
</dbReference>
<evidence type="ECO:0000256" key="7">
    <source>
        <dbReference type="RuleBase" id="RU361277"/>
    </source>
</evidence>
<dbReference type="InterPro" id="IPR013149">
    <property type="entry name" value="ADH-like_C"/>
</dbReference>
<evidence type="ECO:0000256" key="5">
    <source>
        <dbReference type="ARBA" id="ARBA00023002"/>
    </source>
</evidence>
<evidence type="ECO:0000256" key="2">
    <source>
        <dbReference type="ARBA" id="ARBA00008072"/>
    </source>
</evidence>
<keyword evidence="4 7" id="KW-0862">Zinc</keyword>
<evidence type="ECO:0000259" key="9">
    <source>
        <dbReference type="Pfam" id="PF08240"/>
    </source>
</evidence>
<dbReference type="InterPro" id="IPR013154">
    <property type="entry name" value="ADH-like_N"/>
</dbReference>
<keyword evidence="11" id="KW-1185">Reference proteome</keyword>
<dbReference type="PANTHER" id="PTHR42813">
    <property type="entry name" value="ZINC-TYPE ALCOHOL DEHYDROGENASE-LIKE"/>
    <property type="match status" value="1"/>
</dbReference>
<keyword evidence="3 7" id="KW-0479">Metal-binding</keyword>
<dbReference type="Pfam" id="PF08240">
    <property type="entry name" value="ADH_N"/>
    <property type="match status" value="1"/>
</dbReference>
<dbReference type="Gene3D" id="3.90.180.10">
    <property type="entry name" value="Medium-chain alcohol dehydrogenases, catalytic domain"/>
    <property type="match status" value="1"/>
</dbReference>
<dbReference type="AlphaFoldDB" id="A0A8H3J156"/>
<evidence type="ECO:0000256" key="6">
    <source>
        <dbReference type="ARBA" id="ARBA00023027"/>
    </source>
</evidence>
<dbReference type="PROSITE" id="PS00059">
    <property type="entry name" value="ADH_ZINC"/>
    <property type="match status" value="1"/>
</dbReference>
<dbReference type="GO" id="GO:0016491">
    <property type="term" value="F:oxidoreductase activity"/>
    <property type="evidence" value="ECO:0007669"/>
    <property type="project" value="UniProtKB-KW"/>
</dbReference>
<organism evidence="10 11">
    <name type="scientific">Imshaugia aleurites</name>
    <dbReference type="NCBI Taxonomy" id="172621"/>
    <lineage>
        <taxon>Eukaryota</taxon>
        <taxon>Fungi</taxon>
        <taxon>Dikarya</taxon>
        <taxon>Ascomycota</taxon>
        <taxon>Pezizomycotina</taxon>
        <taxon>Lecanoromycetes</taxon>
        <taxon>OSLEUM clade</taxon>
        <taxon>Lecanoromycetidae</taxon>
        <taxon>Lecanorales</taxon>
        <taxon>Lecanorineae</taxon>
        <taxon>Parmeliaceae</taxon>
        <taxon>Imshaugia</taxon>
    </lineage>
</organism>
<comment type="caution">
    <text evidence="10">The sequence shown here is derived from an EMBL/GenBank/DDBJ whole genome shotgun (WGS) entry which is preliminary data.</text>
</comment>
<dbReference type="Pfam" id="PF00107">
    <property type="entry name" value="ADH_zinc_N"/>
    <property type="match status" value="1"/>
</dbReference>
<dbReference type="PANTHER" id="PTHR42813:SF3">
    <property type="entry name" value="GLUTATHIONE-INDEPENDENT FORMALDEHYDE DEHYDROGENASE"/>
    <property type="match status" value="1"/>
</dbReference>
<dbReference type="OrthoDB" id="256333at2759"/>
<evidence type="ECO:0000256" key="1">
    <source>
        <dbReference type="ARBA" id="ARBA00001947"/>
    </source>
</evidence>
<protein>
    <recommendedName>
        <fullName evidence="12">Glutathione-independent formaldehyde dehydrogenase</fullName>
    </recommendedName>
</protein>
<dbReference type="SUPFAM" id="SSF51735">
    <property type="entry name" value="NAD(P)-binding Rossmann-fold domains"/>
    <property type="match status" value="1"/>
</dbReference>
<evidence type="ECO:0008006" key="12">
    <source>
        <dbReference type="Google" id="ProtNLM"/>
    </source>
</evidence>
<sequence>MSSTTTTMKAVHYEKPFQVSVREVSLPNIEHPDDAIIKVTTAAICGSDLHMYQGRTAAEAGLIFGHENMGIISEIGSGVTLLKKGDRVVLPFNVADGRCLNCEEGNTAFCTGVNPGFAGGGRHSTIASRPLTNLMPSAYGYVAMGPYAGGQAQYLRVPFADFNALPLPPGTAHEASFALLADIFPTGWHGLTLSNFRPGEAVAVFGAGPVGLMAAYSAFLRGASKIFVVDKVPERLAAAKKIAGCIPVDFSAGEDAVDIIIRQNDGKMVDRSIDAVGYQAVGSGKEAGEVPNVVLEQCIKVTRPTGGIGVPGLYVPSDPGAVDEKSSQGMMLMSFGKLFEKGLTIGTGQCNVKKYNRYLRDMIISGRADPSFVVSHEIDIDEAPKAYEKFDKRIEGYTKVLIHPNGPL</sequence>
<dbReference type="GO" id="GO:0008270">
    <property type="term" value="F:zinc ion binding"/>
    <property type="evidence" value="ECO:0007669"/>
    <property type="project" value="InterPro"/>
</dbReference>
<evidence type="ECO:0000256" key="3">
    <source>
        <dbReference type="ARBA" id="ARBA00022723"/>
    </source>
</evidence>
<evidence type="ECO:0000313" key="10">
    <source>
        <dbReference type="EMBL" id="CAF9938759.1"/>
    </source>
</evidence>
<name>A0A8H3J156_9LECA</name>
<proteinExistence type="inferred from homology"/>
<comment type="similarity">
    <text evidence="2 7">Belongs to the zinc-containing alcohol dehydrogenase family.</text>
</comment>
<keyword evidence="6" id="KW-0520">NAD</keyword>
<evidence type="ECO:0000259" key="8">
    <source>
        <dbReference type="Pfam" id="PF00107"/>
    </source>
</evidence>
<feature type="domain" description="Alcohol dehydrogenase-like N-terminal" evidence="9">
    <location>
        <begin position="32"/>
        <end position="158"/>
    </location>
</feature>
<gene>
    <name evidence="10" type="ORF">IMSHALPRED_001080</name>
</gene>
<dbReference type="InterPro" id="IPR002328">
    <property type="entry name" value="ADH_Zn_CS"/>
</dbReference>
<dbReference type="Gene3D" id="3.40.50.720">
    <property type="entry name" value="NAD(P)-binding Rossmann-like Domain"/>
    <property type="match status" value="1"/>
</dbReference>
<reference evidence="10" key="1">
    <citation type="submission" date="2021-03" db="EMBL/GenBank/DDBJ databases">
        <authorList>
            <person name="Tagirdzhanova G."/>
        </authorList>
    </citation>
    <scope>NUCLEOTIDE SEQUENCE</scope>
</reference>
<dbReference type="InterPro" id="IPR036291">
    <property type="entry name" value="NAD(P)-bd_dom_sf"/>
</dbReference>
<feature type="domain" description="Alcohol dehydrogenase-like C-terminal" evidence="8">
    <location>
        <begin position="209"/>
        <end position="280"/>
    </location>
</feature>